<dbReference type="GO" id="GO:0000976">
    <property type="term" value="F:transcription cis-regulatory region binding"/>
    <property type="evidence" value="ECO:0007669"/>
    <property type="project" value="TreeGrafter"/>
</dbReference>
<keyword evidence="2" id="KW-0238">DNA-binding</keyword>
<keyword evidence="3" id="KW-0804">Transcription</keyword>
<evidence type="ECO:0000256" key="1">
    <source>
        <dbReference type="ARBA" id="ARBA00023015"/>
    </source>
</evidence>
<evidence type="ECO:0000256" key="3">
    <source>
        <dbReference type="ARBA" id="ARBA00023163"/>
    </source>
</evidence>
<evidence type="ECO:0000256" key="2">
    <source>
        <dbReference type="ARBA" id="ARBA00023125"/>
    </source>
</evidence>
<dbReference type="InterPro" id="IPR000843">
    <property type="entry name" value="HTH_LacI"/>
</dbReference>
<reference evidence="6" key="2">
    <citation type="submission" date="2010-04" db="EMBL/GenBank/DDBJ databases">
        <title>Genome sequence of Salinibacter ruber M8.</title>
        <authorList>
            <consortium name="Genoscope"/>
        </authorList>
    </citation>
    <scope>NUCLEOTIDE SEQUENCE [LARGE SCALE GENOMIC DNA]</scope>
    <source>
        <strain evidence="6">M8</strain>
    </source>
</reference>
<dbReference type="SUPFAM" id="SSF53822">
    <property type="entry name" value="Periplasmic binding protein-like I"/>
    <property type="match status" value="1"/>
</dbReference>
<reference evidence="5 6" key="1">
    <citation type="journal article" date="2010" name="ISME J.">
        <title>Fine-scale evolution: genomic, phenotypic and ecological differentiation in two coexisting Salinibacter ruber strains.</title>
        <authorList>
            <person name="Pena A."/>
            <person name="Teeling H."/>
            <person name="Huerta-Cepas J."/>
            <person name="Santos F."/>
            <person name="Yarza P."/>
            <person name="Brito-Echeverria J."/>
            <person name="Lucio M."/>
            <person name="Schmitt-Kopplin P."/>
            <person name="Meseguer I."/>
            <person name="Schenowitz C."/>
            <person name="Dossat C."/>
            <person name="Barbe V."/>
            <person name="Dopazo J."/>
            <person name="Rossello-Mora R."/>
            <person name="Schuler M."/>
            <person name="Glockner F.O."/>
            <person name="Amann R."/>
            <person name="Gabaldon T."/>
            <person name="Anton J."/>
        </authorList>
    </citation>
    <scope>NUCLEOTIDE SEQUENCE [LARGE SCALE GENOMIC DNA]</scope>
    <source>
        <strain evidence="5 6">M8</strain>
    </source>
</reference>
<keyword evidence="1" id="KW-0805">Transcription regulation</keyword>
<dbReference type="GO" id="GO:0003700">
    <property type="term" value="F:DNA-binding transcription factor activity"/>
    <property type="evidence" value="ECO:0007669"/>
    <property type="project" value="TreeGrafter"/>
</dbReference>
<dbReference type="CDD" id="cd06267">
    <property type="entry name" value="PBP1_LacI_sugar_binding-like"/>
    <property type="match status" value="1"/>
</dbReference>
<gene>
    <name evidence="5" type="primary">rbsR</name>
    <name evidence="5" type="ordered locus">SRM_00446</name>
</gene>
<dbReference type="Pfam" id="PF00356">
    <property type="entry name" value="LacI"/>
    <property type="match status" value="1"/>
</dbReference>
<dbReference type="CDD" id="cd01392">
    <property type="entry name" value="HTH_LacI"/>
    <property type="match status" value="1"/>
</dbReference>
<dbReference type="PANTHER" id="PTHR30146:SF109">
    <property type="entry name" value="HTH-TYPE TRANSCRIPTIONAL REGULATOR GALS"/>
    <property type="match status" value="1"/>
</dbReference>
<dbReference type="AlphaFoldDB" id="D5H5R2"/>
<dbReference type="Proteomes" id="UP000000933">
    <property type="component" value="Chromosome"/>
</dbReference>
<dbReference type="PANTHER" id="PTHR30146">
    <property type="entry name" value="LACI-RELATED TRANSCRIPTIONAL REPRESSOR"/>
    <property type="match status" value="1"/>
</dbReference>
<dbReference type="PROSITE" id="PS50932">
    <property type="entry name" value="HTH_LACI_2"/>
    <property type="match status" value="1"/>
</dbReference>
<evidence type="ECO:0000259" key="4">
    <source>
        <dbReference type="PROSITE" id="PS50932"/>
    </source>
</evidence>
<protein>
    <submittedName>
        <fullName evidence="5">Ribose operon repressor</fullName>
    </submittedName>
</protein>
<dbReference type="SUPFAM" id="SSF47413">
    <property type="entry name" value="lambda repressor-like DNA-binding domains"/>
    <property type="match status" value="1"/>
</dbReference>
<organism evidence="5 6">
    <name type="scientific">Salinibacter ruber (strain M8)</name>
    <dbReference type="NCBI Taxonomy" id="761659"/>
    <lineage>
        <taxon>Bacteria</taxon>
        <taxon>Pseudomonadati</taxon>
        <taxon>Rhodothermota</taxon>
        <taxon>Rhodothermia</taxon>
        <taxon>Rhodothermales</taxon>
        <taxon>Salinibacteraceae</taxon>
        <taxon>Salinibacter</taxon>
    </lineage>
</organism>
<evidence type="ECO:0000313" key="5">
    <source>
        <dbReference type="EMBL" id="CBH23367.1"/>
    </source>
</evidence>
<sequence>MSPPSVLCARWVRRLFNTRPNPAMEDDMTIDQVAELAYVSRSVVSRVLNDHPNVSEEARERVMRVIEEHDYRPSSVARSLATDRSFEISVLTPRRGDESLANGYWPLLYSGLFERCLERGYFVSLSMVSDRMEDEIEDRARDSRFDGYVLVTTEVTDLVASTLEADGAPTVLIGQDTSWDAFSSVDIDNEQGGYEAGRHLCDLGYEEIGLILGSRALEESAHRRQGVERALSEAGIAVSDRHVAEGDYSQESGHSIVRAWAEQGRMPRALFCASDTMAMGALLALNEAGYAVPDEVALVGFDDLPAAQYTIPPLTTVRQPVYEKGQAAIDLLIDHIENAEPNPEHTELEPELVVRQSCGARQNP</sequence>
<dbReference type="Pfam" id="PF13377">
    <property type="entry name" value="Peripla_BP_3"/>
    <property type="match status" value="1"/>
</dbReference>
<dbReference type="Gene3D" id="1.10.260.40">
    <property type="entry name" value="lambda repressor-like DNA-binding domains"/>
    <property type="match status" value="1"/>
</dbReference>
<feature type="domain" description="HTH lacI-type" evidence="4">
    <location>
        <begin position="28"/>
        <end position="82"/>
    </location>
</feature>
<dbReference type="EMBL" id="FP565814">
    <property type="protein sequence ID" value="CBH23367.1"/>
    <property type="molecule type" value="Genomic_DNA"/>
</dbReference>
<dbReference type="InterPro" id="IPR010982">
    <property type="entry name" value="Lambda_DNA-bd_dom_sf"/>
</dbReference>
<dbReference type="InterPro" id="IPR046335">
    <property type="entry name" value="LacI/GalR-like_sensor"/>
</dbReference>
<dbReference type="Gene3D" id="3.40.50.2300">
    <property type="match status" value="2"/>
</dbReference>
<name>D5H5R2_SALRM</name>
<dbReference type="HOGENOM" id="CLU_037628_6_0_10"/>
<dbReference type="InterPro" id="IPR028082">
    <property type="entry name" value="Peripla_BP_I"/>
</dbReference>
<evidence type="ECO:0000313" key="6">
    <source>
        <dbReference type="Proteomes" id="UP000000933"/>
    </source>
</evidence>
<dbReference type="SMART" id="SM00354">
    <property type="entry name" value="HTH_LACI"/>
    <property type="match status" value="1"/>
</dbReference>
<proteinExistence type="predicted"/>
<accession>D5H5R2</accession>
<dbReference type="KEGG" id="srm:SRM_00446"/>